<proteinExistence type="predicted"/>
<accession>A0A432MH69</accession>
<protein>
    <recommendedName>
        <fullName evidence="4">PEP-CTERM sorting domain-containing protein</fullName>
    </recommendedName>
</protein>
<dbReference type="OrthoDB" id="9953297at2"/>
<reference evidence="2 3" key="2">
    <citation type="submission" date="2019-01" db="EMBL/GenBank/DDBJ databases">
        <title>Tautonia sociabilis, a novel thermotolerant planctomycete of Isosphaeraceae family, isolated from a 4000 m deep subterranean habitat.</title>
        <authorList>
            <person name="Kovaleva O.L."/>
            <person name="Elcheninov A.G."/>
            <person name="Van Heerden E."/>
            <person name="Toshchakov S.V."/>
            <person name="Novikov A."/>
            <person name="Bonch-Osmolovskaya E.A."/>
            <person name="Kublanov I.V."/>
        </authorList>
    </citation>
    <scope>NUCLEOTIDE SEQUENCE [LARGE SCALE GENOMIC DNA]</scope>
    <source>
        <strain evidence="2 3">GM2012</strain>
    </source>
</reference>
<comment type="caution">
    <text evidence="2">The sequence shown here is derived from an EMBL/GenBank/DDBJ whole genome shotgun (WGS) entry which is preliminary data.</text>
</comment>
<sequence length="215" mass="23032">MPAAALLLAAWLAPCPAGAGPMRDRLQATVERNVTLRNLLQPDAGTLRAEAAAAGLRATQLNREAILDSEAFRRQEAMLARALGQGNIRVPRPQFLDILLAADESGRIPDSVTADYLRWRRSLNPARFDRFHPLIGPILERDRIVRNQTPIPLPPVQVPGEPILPPIDVGGGPQPVPNPPTSPQVPIPEPGSLVLWGAVGLGAALGLACRRRPGS</sequence>
<gene>
    <name evidence="2" type="ORF">TsocGM_16995</name>
</gene>
<evidence type="ECO:0000256" key="1">
    <source>
        <dbReference type="SAM" id="SignalP"/>
    </source>
</evidence>
<organism evidence="2 3">
    <name type="scientific">Tautonia sociabilis</name>
    <dbReference type="NCBI Taxonomy" id="2080755"/>
    <lineage>
        <taxon>Bacteria</taxon>
        <taxon>Pseudomonadati</taxon>
        <taxon>Planctomycetota</taxon>
        <taxon>Planctomycetia</taxon>
        <taxon>Isosphaerales</taxon>
        <taxon>Isosphaeraceae</taxon>
        <taxon>Tautonia</taxon>
    </lineage>
</organism>
<evidence type="ECO:0000313" key="2">
    <source>
        <dbReference type="EMBL" id="RUL86113.1"/>
    </source>
</evidence>
<dbReference type="RefSeq" id="WP_126726660.1">
    <property type="nucleotide sequence ID" value="NZ_RYZH01000034.1"/>
</dbReference>
<feature type="chain" id="PRO_5019529743" description="PEP-CTERM sorting domain-containing protein" evidence="1">
    <location>
        <begin position="20"/>
        <end position="215"/>
    </location>
</feature>
<evidence type="ECO:0008006" key="4">
    <source>
        <dbReference type="Google" id="ProtNLM"/>
    </source>
</evidence>
<dbReference type="Proteomes" id="UP000280296">
    <property type="component" value="Unassembled WGS sequence"/>
</dbReference>
<dbReference type="AlphaFoldDB" id="A0A432MH69"/>
<feature type="signal peptide" evidence="1">
    <location>
        <begin position="1"/>
        <end position="19"/>
    </location>
</feature>
<keyword evidence="3" id="KW-1185">Reference proteome</keyword>
<evidence type="ECO:0000313" key="3">
    <source>
        <dbReference type="Proteomes" id="UP000280296"/>
    </source>
</evidence>
<dbReference type="EMBL" id="RYZH01000034">
    <property type="protein sequence ID" value="RUL86113.1"/>
    <property type="molecule type" value="Genomic_DNA"/>
</dbReference>
<keyword evidence="1" id="KW-0732">Signal</keyword>
<name>A0A432MH69_9BACT</name>
<reference evidence="2 3" key="1">
    <citation type="submission" date="2018-12" db="EMBL/GenBank/DDBJ databases">
        <authorList>
            <person name="Toschakov S.V."/>
        </authorList>
    </citation>
    <scope>NUCLEOTIDE SEQUENCE [LARGE SCALE GENOMIC DNA]</scope>
    <source>
        <strain evidence="2 3">GM2012</strain>
    </source>
</reference>